<dbReference type="InterPro" id="IPR030673">
    <property type="entry name" value="PyroPPase_GppA_Ppx"/>
</dbReference>
<dbReference type="RefSeq" id="WP_015279671.1">
    <property type="nucleotide sequence ID" value="NC_019940.1"/>
</dbReference>
<dbReference type="HOGENOM" id="CLU_025908_4_0_6"/>
<dbReference type="InterPro" id="IPR043129">
    <property type="entry name" value="ATPase_NBD"/>
</dbReference>
<dbReference type="PANTHER" id="PTHR30005">
    <property type="entry name" value="EXOPOLYPHOSPHATASE"/>
    <property type="match status" value="1"/>
</dbReference>
<dbReference type="PIRSF" id="PIRSF001267">
    <property type="entry name" value="Pyrophosphatase_GppA_Ppx"/>
    <property type="match status" value="1"/>
</dbReference>
<dbReference type="InterPro" id="IPR050273">
    <property type="entry name" value="GppA/Ppx_hydrolase"/>
</dbReference>
<feature type="domain" description="Ppx/GppA phosphatase N-terminal" evidence="2">
    <location>
        <begin position="31"/>
        <end position="313"/>
    </location>
</feature>
<feature type="domain" description="Ppx/GppA phosphatase C-terminal" evidence="3">
    <location>
        <begin position="320"/>
        <end position="493"/>
    </location>
</feature>
<dbReference type="PATRIC" id="fig|765912.4.peg.670"/>
<dbReference type="EMBL" id="CP003051">
    <property type="protein sequence ID" value="AGA89524.1"/>
    <property type="molecule type" value="Genomic_DNA"/>
</dbReference>
<keyword evidence="5" id="KW-1185">Reference proteome</keyword>
<dbReference type="GO" id="GO:0006798">
    <property type="term" value="P:polyphosphate catabolic process"/>
    <property type="evidence" value="ECO:0007669"/>
    <property type="project" value="TreeGrafter"/>
</dbReference>
<evidence type="ECO:0000313" key="5">
    <source>
        <dbReference type="Proteomes" id="UP000010816"/>
    </source>
</evidence>
<dbReference type="SUPFAM" id="SSF53067">
    <property type="entry name" value="Actin-like ATPase domain"/>
    <property type="match status" value="2"/>
</dbReference>
<dbReference type="GO" id="GO:0004309">
    <property type="term" value="F:exopolyphosphatase activity"/>
    <property type="evidence" value="ECO:0007669"/>
    <property type="project" value="TreeGrafter"/>
</dbReference>
<dbReference type="STRING" id="765912.Thimo_0685"/>
<evidence type="ECO:0000259" key="3">
    <source>
        <dbReference type="Pfam" id="PF21447"/>
    </source>
</evidence>
<evidence type="ECO:0000313" key="4">
    <source>
        <dbReference type="EMBL" id="AGA89524.1"/>
    </source>
</evidence>
<proteinExistence type="predicted"/>
<dbReference type="AlphaFoldDB" id="L0GW54"/>
<dbReference type="Gene3D" id="3.30.420.150">
    <property type="entry name" value="Exopolyphosphatase. Domain 2"/>
    <property type="match status" value="1"/>
</dbReference>
<dbReference type="FunFam" id="3.30.420.150:FF:000001">
    <property type="entry name" value="Guanosine-5'-triphosphate,3'-diphosphate pyrophosphatase"/>
    <property type="match status" value="1"/>
</dbReference>
<dbReference type="KEGG" id="tmb:Thimo_0685"/>
<dbReference type="Gene3D" id="3.30.420.40">
    <property type="match status" value="1"/>
</dbReference>
<dbReference type="OrthoDB" id="9793035at2"/>
<dbReference type="eggNOG" id="COG0248">
    <property type="taxonomic scope" value="Bacteria"/>
</dbReference>
<accession>L0GW54</accession>
<dbReference type="InterPro" id="IPR003695">
    <property type="entry name" value="Ppx_GppA_N"/>
</dbReference>
<dbReference type="SUPFAM" id="SSF109604">
    <property type="entry name" value="HD-domain/PDEase-like"/>
    <property type="match status" value="1"/>
</dbReference>
<evidence type="ECO:0000256" key="1">
    <source>
        <dbReference type="ARBA" id="ARBA00022801"/>
    </source>
</evidence>
<reference evidence="4 5" key="1">
    <citation type="submission" date="2011-09" db="EMBL/GenBank/DDBJ databases">
        <title>Complete sequence of chromosome of Thioflavicoccus mobilis 8321.</title>
        <authorList>
            <consortium name="US DOE Joint Genome Institute"/>
            <person name="Lucas S."/>
            <person name="Han J."/>
            <person name="Lapidus A."/>
            <person name="Cheng J.-F."/>
            <person name="Goodwin L."/>
            <person name="Pitluck S."/>
            <person name="Peters L."/>
            <person name="Ovchinnikova G."/>
            <person name="Lu M."/>
            <person name="Detter J.C."/>
            <person name="Han C."/>
            <person name="Tapia R."/>
            <person name="Land M."/>
            <person name="Hauser L."/>
            <person name="Kyrpides N."/>
            <person name="Ivanova N."/>
            <person name="Pagani I."/>
            <person name="Vogl K."/>
            <person name="Liu Z."/>
            <person name="Imhoff J."/>
            <person name="Thiel V."/>
            <person name="Frigaard N.-U."/>
            <person name="Bryant D."/>
            <person name="Woyke T."/>
        </authorList>
    </citation>
    <scope>NUCLEOTIDE SEQUENCE [LARGE SCALE GENOMIC DNA]</scope>
    <source>
        <strain evidence="4 5">8321</strain>
    </source>
</reference>
<dbReference type="Proteomes" id="UP000010816">
    <property type="component" value="Chromosome"/>
</dbReference>
<dbReference type="Pfam" id="PF21447">
    <property type="entry name" value="Ppx-GppA_III"/>
    <property type="match status" value="1"/>
</dbReference>
<evidence type="ECO:0000259" key="2">
    <source>
        <dbReference type="Pfam" id="PF02541"/>
    </source>
</evidence>
<name>L0GW54_9GAMM</name>
<keyword evidence="1" id="KW-0378">Hydrolase</keyword>
<dbReference type="Gene3D" id="1.10.3210.10">
    <property type="entry name" value="Hypothetical protein af1432"/>
    <property type="match status" value="1"/>
</dbReference>
<gene>
    <name evidence="4" type="ORF">Thimo_0685</name>
</gene>
<sequence>MAARSPYPTVADASPRTVAAVDLGSNSFHLIVARTLDGDLQVIDRIKEMVRLGEGLTADKMVRPEVAERALACLDRFGQRLRGMPPGDVRAVGTNTLRQIRPESGFLERTERALGHPIDVIAGREEARLIYLGVAHGLAAGDELRLVVDIGGGSTELIVGQCFTPRLRESLHMGCVSLSQRYFADGRITAKSMERAELAGALEVRPIRELFRRTGWDKAVGSSGTIKAIAAVMAAEGWCNDGISAEALERLRNALVEQGSVEALAFKGLSDRRRPVFAGGVAALRAVFLNLGVHHMQVSDEALREGLIYEMVGRDQHEDVRERTVRSLAQRFGVDKDHAERVEQTAAALFEQAAGPWQLVHPNDPVALGFAARLHEIGLIISHSSYQKHGAYLLSNADLSGFTRQAQQVLATLVLGHRRKFPSAEFNALPKDRQVAVRRLCVLLRLAVLMHRGRSETAMPCPRLRVEDETVELTFPDRWLADHALTRLELEEEAARFTTAGFALDFG</sequence>
<dbReference type="InterPro" id="IPR048950">
    <property type="entry name" value="Ppx_GppA_C"/>
</dbReference>
<organism evidence="4 5">
    <name type="scientific">Thioflavicoccus mobilis 8321</name>
    <dbReference type="NCBI Taxonomy" id="765912"/>
    <lineage>
        <taxon>Bacteria</taxon>
        <taxon>Pseudomonadati</taxon>
        <taxon>Pseudomonadota</taxon>
        <taxon>Gammaproteobacteria</taxon>
        <taxon>Chromatiales</taxon>
        <taxon>Chromatiaceae</taxon>
        <taxon>Thioflavicoccus</taxon>
    </lineage>
</organism>
<protein>
    <submittedName>
        <fullName evidence="4">Exopolyphosphatase</fullName>
    </submittedName>
</protein>
<dbReference type="Pfam" id="PF02541">
    <property type="entry name" value="Ppx-GppA"/>
    <property type="match status" value="1"/>
</dbReference>
<dbReference type="PANTHER" id="PTHR30005:SF14">
    <property type="entry name" value="EXOPOLYPHOSPHATASE"/>
    <property type="match status" value="1"/>
</dbReference>
<dbReference type="FunFam" id="3.30.420.40:FF:000023">
    <property type="entry name" value="Guanosine-5'-triphosphate,3'-diphosphate pyrophosphatase"/>
    <property type="match status" value="1"/>
</dbReference>
<dbReference type="CDD" id="cd24053">
    <property type="entry name" value="ASKHA_NBD_EcPPX-GppA-like"/>
    <property type="match status" value="1"/>
</dbReference>